<feature type="region of interest" description="Disordered" evidence="1">
    <location>
        <begin position="9"/>
        <end position="34"/>
    </location>
</feature>
<dbReference type="Proteomes" id="UP000799439">
    <property type="component" value="Unassembled WGS sequence"/>
</dbReference>
<evidence type="ECO:0000313" key="3">
    <source>
        <dbReference type="Proteomes" id="UP000799439"/>
    </source>
</evidence>
<proteinExistence type="predicted"/>
<name>A0A9P4MF77_9PEZI</name>
<protein>
    <submittedName>
        <fullName evidence="2">Uncharacterized protein</fullName>
    </submittedName>
</protein>
<evidence type="ECO:0000313" key="2">
    <source>
        <dbReference type="EMBL" id="KAF2152040.1"/>
    </source>
</evidence>
<feature type="region of interest" description="Disordered" evidence="1">
    <location>
        <begin position="87"/>
        <end position="176"/>
    </location>
</feature>
<evidence type="ECO:0000256" key="1">
    <source>
        <dbReference type="SAM" id="MobiDB-lite"/>
    </source>
</evidence>
<feature type="region of interest" description="Disordered" evidence="1">
    <location>
        <begin position="47"/>
        <end position="75"/>
    </location>
</feature>
<feature type="compositionally biased region" description="Polar residues" evidence="1">
    <location>
        <begin position="154"/>
        <end position="167"/>
    </location>
</feature>
<dbReference type="AlphaFoldDB" id="A0A9P4MF77"/>
<dbReference type="OrthoDB" id="3921021at2759"/>
<gene>
    <name evidence="2" type="ORF">K461DRAFT_161104</name>
</gene>
<organism evidence="2 3">
    <name type="scientific">Myriangium duriaei CBS 260.36</name>
    <dbReference type="NCBI Taxonomy" id="1168546"/>
    <lineage>
        <taxon>Eukaryota</taxon>
        <taxon>Fungi</taxon>
        <taxon>Dikarya</taxon>
        <taxon>Ascomycota</taxon>
        <taxon>Pezizomycotina</taxon>
        <taxon>Dothideomycetes</taxon>
        <taxon>Dothideomycetidae</taxon>
        <taxon>Myriangiales</taxon>
        <taxon>Myriangiaceae</taxon>
        <taxon>Myriangium</taxon>
    </lineage>
</organism>
<comment type="caution">
    <text evidence="2">The sequence shown here is derived from an EMBL/GenBank/DDBJ whole genome shotgun (WGS) entry which is preliminary data.</text>
</comment>
<reference evidence="2" key="1">
    <citation type="journal article" date="2020" name="Stud. Mycol.">
        <title>101 Dothideomycetes genomes: a test case for predicting lifestyles and emergence of pathogens.</title>
        <authorList>
            <person name="Haridas S."/>
            <person name="Albert R."/>
            <person name="Binder M."/>
            <person name="Bloem J."/>
            <person name="Labutti K."/>
            <person name="Salamov A."/>
            <person name="Andreopoulos B."/>
            <person name="Baker S."/>
            <person name="Barry K."/>
            <person name="Bills G."/>
            <person name="Bluhm B."/>
            <person name="Cannon C."/>
            <person name="Castanera R."/>
            <person name="Culley D."/>
            <person name="Daum C."/>
            <person name="Ezra D."/>
            <person name="Gonzalez J."/>
            <person name="Henrissat B."/>
            <person name="Kuo A."/>
            <person name="Liang C."/>
            <person name="Lipzen A."/>
            <person name="Lutzoni F."/>
            <person name="Magnuson J."/>
            <person name="Mondo S."/>
            <person name="Nolan M."/>
            <person name="Ohm R."/>
            <person name="Pangilinan J."/>
            <person name="Park H.-J."/>
            <person name="Ramirez L."/>
            <person name="Alfaro M."/>
            <person name="Sun H."/>
            <person name="Tritt A."/>
            <person name="Yoshinaga Y."/>
            <person name="Zwiers L.-H."/>
            <person name="Turgeon B."/>
            <person name="Goodwin S."/>
            <person name="Spatafora J."/>
            <person name="Crous P."/>
            <person name="Grigoriev I."/>
        </authorList>
    </citation>
    <scope>NUCLEOTIDE SEQUENCE</scope>
    <source>
        <strain evidence="2">CBS 260.36</strain>
    </source>
</reference>
<feature type="compositionally biased region" description="Polar residues" evidence="1">
    <location>
        <begin position="11"/>
        <end position="21"/>
    </location>
</feature>
<sequence length="301" mass="32553">MTSVHAVYENDNISLHQTKPQQHAPRMTGISPRKPLGELHTNALITPHKTTPNLKRSHEGDIHHTSPLKRSSISILDQEKGFQYLKRRRLSPAPQSPSTTTSTTAATTRPASAATSTHAARPAPIQRPTSPSSDASAPSSSSSPAKSRHSSESFTSLINYDPSSQPGGPTPRPGMQHLQRLLSSHQQRAQARTHIDAARLCAAAVAGRAVSASRAQALKCRLRVAVYKVLTGQGHVPFGRLGVFRAALPGKEGRGRWDCGEREEIKPGRKVGEELFGPPIDALRRRRESSGEETIVAVEGR</sequence>
<keyword evidence="3" id="KW-1185">Reference proteome</keyword>
<accession>A0A9P4MF77</accession>
<dbReference type="EMBL" id="ML996087">
    <property type="protein sequence ID" value="KAF2152040.1"/>
    <property type="molecule type" value="Genomic_DNA"/>
</dbReference>
<feature type="compositionally biased region" description="Low complexity" evidence="1">
    <location>
        <begin position="91"/>
        <end position="145"/>
    </location>
</feature>